<name>A0A0C2D2P9_9BACT</name>
<comment type="caution">
    <text evidence="1">The sequence shown here is derived from an EMBL/GenBank/DDBJ whole genome shotgun (WGS) entry which is preliminary data.</text>
</comment>
<dbReference type="Gene3D" id="3.80.10.10">
    <property type="entry name" value="Ribonuclease Inhibitor"/>
    <property type="match status" value="1"/>
</dbReference>
<reference evidence="1 2" key="1">
    <citation type="submission" date="2014-12" db="EMBL/GenBank/DDBJ databases">
        <title>Genome assembly of Enhygromyxa salina DSM 15201.</title>
        <authorList>
            <person name="Sharma G."/>
            <person name="Subramanian S."/>
        </authorList>
    </citation>
    <scope>NUCLEOTIDE SEQUENCE [LARGE SCALE GENOMIC DNA]</scope>
    <source>
        <strain evidence="1 2">DSM 15201</strain>
    </source>
</reference>
<proteinExistence type="predicted"/>
<dbReference type="EMBL" id="JMCC02000043">
    <property type="protein sequence ID" value="KIG16045.1"/>
    <property type="molecule type" value="Genomic_DNA"/>
</dbReference>
<gene>
    <name evidence="1" type="ORF">DB30_04917</name>
</gene>
<dbReference type="Proteomes" id="UP000031599">
    <property type="component" value="Unassembled WGS sequence"/>
</dbReference>
<accession>A0A0C2D2P9</accession>
<evidence type="ECO:0000313" key="2">
    <source>
        <dbReference type="Proteomes" id="UP000031599"/>
    </source>
</evidence>
<evidence type="ECO:0000313" key="1">
    <source>
        <dbReference type="EMBL" id="KIG16045.1"/>
    </source>
</evidence>
<organism evidence="1 2">
    <name type="scientific">Enhygromyxa salina</name>
    <dbReference type="NCBI Taxonomy" id="215803"/>
    <lineage>
        <taxon>Bacteria</taxon>
        <taxon>Pseudomonadati</taxon>
        <taxon>Myxococcota</taxon>
        <taxon>Polyangia</taxon>
        <taxon>Nannocystales</taxon>
        <taxon>Nannocystaceae</taxon>
        <taxon>Enhygromyxa</taxon>
    </lineage>
</organism>
<dbReference type="SUPFAM" id="SSF52047">
    <property type="entry name" value="RNI-like"/>
    <property type="match status" value="1"/>
</dbReference>
<dbReference type="AlphaFoldDB" id="A0A0C2D2P9"/>
<sequence>MCVVGDVCLVRRGAHGGQGASEVEPCASERDAQAFAQTRARQWLEQGYQEVRVVPSSDTQPFDPSHKQAIERELAADPRNVDTWLVYADFLQGVMPSSSERIMLEIVRDASPPATRHPLDQLCRRHDRRHRRAWVGASLGRLIDKRGKTAPGLELDWRYGFIARGRVLGRSLEGPLERPDLDVVMAALLGSAAARFMTSLTLTAGNSPREQFRRALAHVVTAEPRPTLTHLKLSSREVRVDLGPVLAALPGLERLELSTWPAEPGAEPSLVDGLGEHLNRNLAKLEHLVLRAPGQGDALIHELLRSGCVAGLTHLSITSSRVTHVGVEQLVGHAGSFDTLEQLDLRDNEITKEWADALARAFPGARVNAELFNYDGKRVKGLRALADDDDWMFR</sequence>
<protein>
    <submittedName>
        <fullName evidence="1">WGR domain protein</fullName>
    </submittedName>
</protein>
<dbReference type="InterPro" id="IPR032675">
    <property type="entry name" value="LRR_dom_sf"/>
</dbReference>